<dbReference type="AlphaFoldDB" id="A0A316HJ57"/>
<reference evidence="5 6" key="1">
    <citation type="submission" date="2018-05" db="EMBL/GenBank/DDBJ databases">
        <title>Genomic Encyclopedia of Type Strains, Phase IV (KMG-IV): sequencing the most valuable type-strain genomes for metagenomic binning, comparative biology and taxonomic classification.</title>
        <authorList>
            <person name="Goeker M."/>
        </authorList>
    </citation>
    <scope>NUCLEOTIDE SEQUENCE [LARGE SCALE GENOMIC DNA]</scope>
    <source>
        <strain evidence="5 6">DSM 45480</strain>
    </source>
</reference>
<evidence type="ECO:0000256" key="1">
    <source>
        <dbReference type="ARBA" id="ARBA00010833"/>
    </source>
</evidence>
<evidence type="ECO:0000313" key="5">
    <source>
        <dbReference type="EMBL" id="PWK80698.1"/>
    </source>
</evidence>
<sequence>MTGEQTGLTAEVTAVADAVLRRNRRTGYFPRLDAHYRFTCPSPTSYPFQWCWDSCFHAIALSHLDTYWARAEISSLLLGADDSGFLPHMLLWPAPGSPLTADSFRIARWDDWRTATIAPPVLARAVHTVFARTNDHEWLAAVLPAVVRFFDWLAAVRADSSGLLLIGRPDESGLDSSPKYDAALGLAADSPTIKAEWHAAMHALLADDAGRPVRQDPGVFRHGRFVWVDVLLNAIYADGLACLAELTGSAGARFGARAAAVLRALLTRCWDERRGVFWDLDTRTGRPATVLTASSLFPLVLADLPEPVTRRLVAHLVDEDEFWLPHPVPSVAATEPSFDPTFATGAIFRGSSWINLNWYLHLGLRAHGRHDIAAELAARTVDLVSRSGLRECYDPYDGTGQGAHDFGWSTLVVDLLGATGGS</sequence>
<protein>
    <submittedName>
        <fullName evidence="5">Glycosyl hydrolase family 63</fullName>
    </submittedName>
</protein>
<dbReference type="GO" id="GO:0006487">
    <property type="term" value="P:protein N-linked glycosylation"/>
    <property type="evidence" value="ECO:0007669"/>
    <property type="project" value="TreeGrafter"/>
</dbReference>
<proteinExistence type="inferred from homology"/>
<evidence type="ECO:0000259" key="4">
    <source>
        <dbReference type="Pfam" id="PF22422"/>
    </source>
</evidence>
<dbReference type="Proteomes" id="UP000246005">
    <property type="component" value="Unassembled WGS sequence"/>
</dbReference>
<dbReference type="GO" id="GO:0009311">
    <property type="term" value="P:oligosaccharide metabolic process"/>
    <property type="evidence" value="ECO:0007669"/>
    <property type="project" value="InterPro"/>
</dbReference>
<keyword evidence="2 5" id="KW-0378">Hydrolase</keyword>
<dbReference type="InterPro" id="IPR004888">
    <property type="entry name" value="Glycoside_hydrolase_63"/>
</dbReference>
<dbReference type="EMBL" id="QGHB01000023">
    <property type="protein sequence ID" value="PWK80698.1"/>
    <property type="molecule type" value="Genomic_DNA"/>
</dbReference>
<keyword evidence="3" id="KW-0326">Glycosidase</keyword>
<comment type="similarity">
    <text evidence="1">Belongs to the glycosyl hydrolase 63 family.</text>
</comment>
<dbReference type="RefSeq" id="WP_109642338.1">
    <property type="nucleotide sequence ID" value="NZ_QGHB01000023.1"/>
</dbReference>
<dbReference type="InterPro" id="IPR008928">
    <property type="entry name" value="6-hairpin_glycosidase_sf"/>
</dbReference>
<gene>
    <name evidence="5" type="ORF">C8D88_12362</name>
</gene>
<accession>A0A316HJ57</accession>
<dbReference type="InterPro" id="IPR012341">
    <property type="entry name" value="6hp_glycosidase-like_sf"/>
</dbReference>
<comment type="caution">
    <text evidence="5">The sequence shown here is derived from an EMBL/GenBank/DDBJ whole genome shotgun (WGS) entry which is preliminary data.</text>
</comment>
<evidence type="ECO:0000256" key="3">
    <source>
        <dbReference type="ARBA" id="ARBA00023295"/>
    </source>
</evidence>
<dbReference type="PANTHER" id="PTHR10412">
    <property type="entry name" value="MANNOSYL-OLIGOSACCHARIDE GLUCOSIDASE"/>
    <property type="match status" value="1"/>
</dbReference>
<evidence type="ECO:0000256" key="2">
    <source>
        <dbReference type="ARBA" id="ARBA00022801"/>
    </source>
</evidence>
<dbReference type="PANTHER" id="PTHR10412:SF11">
    <property type="entry name" value="MANNOSYL-OLIGOSACCHARIDE GLUCOSIDASE"/>
    <property type="match status" value="1"/>
</dbReference>
<organism evidence="5 6">
    <name type="scientific">Lentzea atacamensis</name>
    <dbReference type="NCBI Taxonomy" id="531938"/>
    <lineage>
        <taxon>Bacteria</taxon>
        <taxon>Bacillati</taxon>
        <taxon>Actinomycetota</taxon>
        <taxon>Actinomycetes</taxon>
        <taxon>Pseudonocardiales</taxon>
        <taxon>Pseudonocardiaceae</taxon>
        <taxon>Lentzea</taxon>
    </lineage>
</organism>
<dbReference type="SUPFAM" id="SSF48208">
    <property type="entry name" value="Six-hairpin glycosidases"/>
    <property type="match status" value="1"/>
</dbReference>
<name>A0A316HJ57_9PSEU</name>
<dbReference type="GO" id="GO:0004573">
    <property type="term" value="F:Glc3Man9GlcNAc2 oligosaccharide glucosidase activity"/>
    <property type="evidence" value="ECO:0007669"/>
    <property type="project" value="InterPro"/>
</dbReference>
<dbReference type="Pfam" id="PF22422">
    <property type="entry name" value="MGH1-like_GH"/>
    <property type="match status" value="1"/>
</dbReference>
<feature type="domain" description="Mannosylglycerate hydrolase MGH1-like glycoside hydrolase" evidence="4">
    <location>
        <begin position="46"/>
        <end position="409"/>
    </location>
</feature>
<dbReference type="Gene3D" id="1.50.10.10">
    <property type="match status" value="1"/>
</dbReference>
<evidence type="ECO:0000313" key="6">
    <source>
        <dbReference type="Proteomes" id="UP000246005"/>
    </source>
</evidence>
<dbReference type="InterPro" id="IPR054491">
    <property type="entry name" value="MGH1-like_GH"/>
</dbReference>